<evidence type="ECO:0000256" key="3">
    <source>
        <dbReference type="ARBA" id="ARBA00023004"/>
    </source>
</evidence>
<dbReference type="EMBL" id="CP022684">
    <property type="protein sequence ID" value="AUM12649.1"/>
    <property type="molecule type" value="Genomic_DNA"/>
</dbReference>
<gene>
    <name evidence="6" type="ORF">Kalk_09585</name>
</gene>
<dbReference type="GO" id="GO:0051537">
    <property type="term" value="F:2 iron, 2 sulfur cluster binding"/>
    <property type="evidence" value="ECO:0007669"/>
    <property type="project" value="UniProtKB-KW"/>
</dbReference>
<name>A0A2K9LJW1_9GAMM</name>
<dbReference type="GO" id="GO:0046872">
    <property type="term" value="F:metal ion binding"/>
    <property type="evidence" value="ECO:0007669"/>
    <property type="project" value="UniProtKB-KW"/>
</dbReference>
<dbReference type="SUPFAM" id="SSF50022">
    <property type="entry name" value="ISP domain"/>
    <property type="match status" value="1"/>
</dbReference>
<keyword evidence="2" id="KW-0479">Metal-binding</keyword>
<dbReference type="PROSITE" id="PS51296">
    <property type="entry name" value="RIESKE"/>
    <property type="match status" value="1"/>
</dbReference>
<dbReference type="PANTHER" id="PTHR21496">
    <property type="entry name" value="FERREDOXIN-RELATED"/>
    <property type="match status" value="1"/>
</dbReference>
<dbReference type="Pfam" id="PF00355">
    <property type="entry name" value="Rieske"/>
    <property type="match status" value="1"/>
</dbReference>
<dbReference type="Gene3D" id="2.102.10.10">
    <property type="entry name" value="Rieske [2Fe-2S] iron-sulphur domain"/>
    <property type="match status" value="1"/>
</dbReference>
<evidence type="ECO:0000313" key="6">
    <source>
        <dbReference type="EMBL" id="AUM12649.1"/>
    </source>
</evidence>
<dbReference type="AlphaFoldDB" id="A0A2K9LJW1"/>
<keyword evidence="4" id="KW-0411">Iron-sulfur</keyword>
<evidence type="ECO:0000259" key="5">
    <source>
        <dbReference type="PROSITE" id="PS51296"/>
    </source>
</evidence>
<keyword evidence="1" id="KW-0001">2Fe-2S</keyword>
<dbReference type="InterPro" id="IPR017941">
    <property type="entry name" value="Rieske_2Fe-2S"/>
</dbReference>
<dbReference type="InterPro" id="IPR036922">
    <property type="entry name" value="Rieske_2Fe-2S_sf"/>
</dbReference>
<dbReference type="KEGG" id="kak:Kalk_09585"/>
<accession>A0A2K9LJW1</accession>
<evidence type="ECO:0000256" key="4">
    <source>
        <dbReference type="ARBA" id="ARBA00023014"/>
    </source>
</evidence>
<dbReference type="OrthoDB" id="9800167at2"/>
<protein>
    <recommendedName>
        <fullName evidence="5">Rieske domain-containing protein</fullName>
    </recommendedName>
</protein>
<keyword evidence="7" id="KW-1185">Reference proteome</keyword>
<dbReference type="Proteomes" id="UP000235116">
    <property type="component" value="Chromosome"/>
</dbReference>
<evidence type="ECO:0000313" key="7">
    <source>
        <dbReference type="Proteomes" id="UP000235116"/>
    </source>
</evidence>
<keyword evidence="3" id="KW-0408">Iron</keyword>
<dbReference type="PANTHER" id="PTHR21496:SF23">
    <property type="entry name" value="3-PHENYLPROPIONATE_CINNAMIC ACID DIOXYGENASE FERREDOXIN SUBUNIT"/>
    <property type="match status" value="1"/>
</dbReference>
<feature type="domain" description="Rieske" evidence="5">
    <location>
        <begin position="3"/>
        <end position="112"/>
    </location>
</feature>
<evidence type="ECO:0000256" key="1">
    <source>
        <dbReference type="ARBA" id="ARBA00022714"/>
    </source>
</evidence>
<sequence length="113" mass="12430">MGTVVCKTTDIPVGGSKAFETEGEKVLVFHLEDGFYATQARCTHLFMSLEKGKVMEGCNVQCPFHRAQFDIRTGEVAKWANFPPGVQLLNAVRKEKALKTFPVQVQGDDVVVG</sequence>
<reference evidence="7" key="1">
    <citation type="submission" date="2017-08" db="EMBL/GenBank/DDBJ databases">
        <title>Direct submision.</title>
        <authorList>
            <person name="Kim S.-J."/>
            <person name="Rhee S.-K."/>
        </authorList>
    </citation>
    <scope>NUCLEOTIDE SEQUENCE [LARGE SCALE GENOMIC DNA]</scope>
    <source>
        <strain evidence="7">GI5</strain>
    </source>
</reference>
<evidence type="ECO:0000256" key="2">
    <source>
        <dbReference type="ARBA" id="ARBA00022723"/>
    </source>
</evidence>
<proteinExistence type="predicted"/>
<dbReference type="RefSeq" id="WP_101894034.1">
    <property type="nucleotide sequence ID" value="NZ_CP022684.1"/>
</dbReference>
<organism evidence="6 7">
    <name type="scientific">Ketobacter alkanivorans</name>
    <dbReference type="NCBI Taxonomy" id="1917421"/>
    <lineage>
        <taxon>Bacteria</taxon>
        <taxon>Pseudomonadati</taxon>
        <taxon>Pseudomonadota</taxon>
        <taxon>Gammaproteobacteria</taxon>
        <taxon>Pseudomonadales</taxon>
        <taxon>Ketobacteraceae</taxon>
        <taxon>Ketobacter</taxon>
    </lineage>
</organism>